<dbReference type="Gene3D" id="2.60.210.10">
    <property type="entry name" value="Apoptosis, Tumor Necrosis Factor Receptor Associated Protein 2, Chain A"/>
    <property type="match status" value="1"/>
</dbReference>
<accession>A0AAD5DWY9</accession>
<evidence type="ECO:0000313" key="2">
    <source>
        <dbReference type="Proteomes" id="UP001205105"/>
    </source>
</evidence>
<dbReference type="InterPro" id="IPR011333">
    <property type="entry name" value="SKP1/BTB/POZ_sf"/>
</dbReference>
<evidence type="ECO:0000313" key="1">
    <source>
        <dbReference type="EMBL" id="KAI7843796.1"/>
    </source>
</evidence>
<name>A0AAD5DWY9_9CHLO</name>
<protein>
    <recommendedName>
        <fullName evidence="3">BTB domain-containing protein</fullName>
    </recommendedName>
</protein>
<comment type="caution">
    <text evidence="1">The sequence shown here is derived from an EMBL/GenBank/DDBJ whole genome shotgun (WGS) entry which is preliminary data.</text>
</comment>
<gene>
    <name evidence="1" type="ORF">COHA_002694</name>
</gene>
<dbReference type="InterPro" id="IPR008974">
    <property type="entry name" value="TRAF-like"/>
</dbReference>
<organism evidence="1 2">
    <name type="scientific">Chlorella ohadii</name>
    <dbReference type="NCBI Taxonomy" id="2649997"/>
    <lineage>
        <taxon>Eukaryota</taxon>
        <taxon>Viridiplantae</taxon>
        <taxon>Chlorophyta</taxon>
        <taxon>core chlorophytes</taxon>
        <taxon>Trebouxiophyceae</taxon>
        <taxon>Chlorellales</taxon>
        <taxon>Chlorellaceae</taxon>
        <taxon>Chlorella clade</taxon>
        <taxon>Chlorella</taxon>
    </lineage>
</organism>
<reference evidence="1" key="1">
    <citation type="submission" date="2020-11" db="EMBL/GenBank/DDBJ databases">
        <title>Chlorella ohadii genome sequencing and assembly.</title>
        <authorList>
            <person name="Murik O."/>
            <person name="Treves H."/>
            <person name="Kedem I."/>
            <person name="Shotland Y."/>
            <person name="Kaplan A."/>
        </authorList>
    </citation>
    <scope>NUCLEOTIDE SEQUENCE</scope>
    <source>
        <strain evidence="1">1</strain>
    </source>
</reference>
<keyword evidence="2" id="KW-1185">Reference proteome</keyword>
<dbReference type="SUPFAM" id="SSF49599">
    <property type="entry name" value="TRAF domain-like"/>
    <property type="match status" value="1"/>
</dbReference>
<dbReference type="AlphaFoldDB" id="A0AAD5DWY9"/>
<dbReference type="EMBL" id="JADXDR010000036">
    <property type="protein sequence ID" value="KAI7843796.1"/>
    <property type="molecule type" value="Genomic_DNA"/>
</dbReference>
<dbReference type="Gene3D" id="3.30.710.10">
    <property type="entry name" value="Potassium Channel Kv1.1, Chain A"/>
    <property type="match status" value="1"/>
</dbReference>
<dbReference type="Proteomes" id="UP001205105">
    <property type="component" value="Unassembled WGS sequence"/>
</dbReference>
<proteinExistence type="predicted"/>
<evidence type="ECO:0008006" key="3">
    <source>
        <dbReference type="Google" id="ProtNLM"/>
    </source>
</evidence>
<sequence>MAATGFGPEAFDAADPPAFYLGERREELESIADAAFIVQGTRLPVHTGMLAVASPVLCGAFAKVDGSHEQACSSCGHKRKHAEARQRADSQLVLEAPFKDFSLFEVVLFLKLLYDQTWLADPQATLGALHDTLPAMLRLAHGLNTASLLAMLVSYMQGATCATMSSLAAWTEAANQCQLDDLQLSLLHMLACRLASLHDGDLGNTLAASRALLQCDSSTLVQLIAVLTHAGFKAASVYSRKLREYVSSQASLALAVAAAARTGSFDWTLMHFSQQIAEAGQRVMSPWFSAVVKLECSTSGVHACFEITFLNADGAVHRRFEDTKVFQANSAAGFPSFLPSNSLSQASLFPGDCLRLCATVTTLPN</sequence>